<dbReference type="SUPFAM" id="SSF51206">
    <property type="entry name" value="cAMP-binding domain-like"/>
    <property type="match status" value="1"/>
</dbReference>
<evidence type="ECO:0000313" key="4">
    <source>
        <dbReference type="Proteomes" id="UP000586119"/>
    </source>
</evidence>
<gene>
    <name evidence="3" type="ORF">HZS81_07525</name>
</gene>
<dbReference type="Pfam" id="PF02517">
    <property type="entry name" value="Rce1-like"/>
    <property type="match status" value="1"/>
</dbReference>
<comment type="caution">
    <text evidence="3">The sequence shown here is derived from an EMBL/GenBank/DDBJ whole genome shotgun (WGS) entry which is preliminary data.</text>
</comment>
<protein>
    <submittedName>
        <fullName evidence="3">Cyclic nucleotide-binding domain-containing protein</fullName>
    </submittedName>
</protein>
<dbReference type="Proteomes" id="UP000586119">
    <property type="component" value="Unassembled WGS sequence"/>
</dbReference>
<dbReference type="PROSITE" id="PS00889">
    <property type="entry name" value="CNMP_BINDING_2"/>
    <property type="match status" value="1"/>
</dbReference>
<dbReference type="PANTHER" id="PTHR10217">
    <property type="entry name" value="VOLTAGE AND LIGAND GATED POTASSIUM CHANNEL"/>
    <property type="match status" value="1"/>
</dbReference>
<evidence type="ECO:0000259" key="2">
    <source>
        <dbReference type="PROSITE" id="PS50042"/>
    </source>
</evidence>
<dbReference type="AlphaFoldDB" id="A0A7Z0RUW1"/>
<feature type="transmembrane region" description="Helical" evidence="1">
    <location>
        <begin position="326"/>
        <end position="344"/>
    </location>
</feature>
<dbReference type="PANTHER" id="PTHR10217:SF435">
    <property type="entry name" value="POTASSIUM VOLTAGE-GATED CHANNEL PROTEIN EAG"/>
    <property type="match status" value="1"/>
</dbReference>
<feature type="transmembrane region" description="Helical" evidence="1">
    <location>
        <begin position="193"/>
        <end position="214"/>
    </location>
</feature>
<dbReference type="InterPro" id="IPR003675">
    <property type="entry name" value="Rce1/LyrA-like_dom"/>
</dbReference>
<dbReference type="GO" id="GO:0080120">
    <property type="term" value="P:CAAX-box protein maturation"/>
    <property type="evidence" value="ECO:0007669"/>
    <property type="project" value="UniProtKB-ARBA"/>
</dbReference>
<keyword evidence="1" id="KW-0472">Membrane</keyword>
<dbReference type="CDD" id="cd00038">
    <property type="entry name" value="CAP_ED"/>
    <property type="match status" value="1"/>
</dbReference>
<proteinExistence type="predicted"/>
<dbReference type="InterPro" id="IPR018490">
    <property type="entry name" value="cNMP-bd_dom_sf"/>
</dbReference>
<sequence>MQVDRSTFADLLLQGAPEKERARLANELDGLAACVSSRHFVAGEYLINEGDVGDAVYLISKGEVEILKQGKPHPVGTASAGNLLGELALEGRGQRAASVKAVTDVHAYRIRAEDYLKAVKTWPEFKRLVTHKLYQQLSDKHQDLQARHQQLLEAQKEKDSLGFLLVTLLLLLTSYALVNGFMVNLLALPTDSWLMFSFSRTTELMAVVILWQLVRRSGLTAKDMGLTTVNVGSSLKESLLLTLVAMLLMYGLAVYLAAYWDKPTGWDLSRFDYSYITYLIVAPLQEWVARGVFQTSLEKLLGKGKGLVAVLLSSLVFATLHLHVNPILSVVSLISGLIWGSLFLRHRNLIGVSVSHFLLGNWVAFLGLWALWTG</sequence>
<dbReference type="InterPro" id="IPR000595">
    <property type="entry name" value="cNMP-bd_dom"/>
</dbReference>
<dbReference type="GO" id="GO:0005249">
    <property type="term" value="F:voltage-gated potassium channel activity"/>
    <property type="evidence" value="ECO:0007669"/>
    <property type="project" value="TreeGrafter"/>
</dbReference>
<dbReference type="GO" id="GO:0004175">
    <property type="term" value="F:endopeptidase activity"/>
    <property type="evidence" value="ECO:0007669"/>
    <property type="project" value="UniProtKB-ARBA"/>
</dbReference>
<keyword evidence="1" id="KW-0812">Transmembrane</keyword>
<dbReference type="Pfam" id="PF00027">
    <property type="entry name" value="cNMP_binding"/>
    <property type="match status" value="1"/>
</dbReference>
<feature type="transmembrane region" description="Helical" evidence="1">
    <location>
        <begin position="349"/>
        <end position="372"/>
    </location>
</feature>
<evidence type="ECO:0000256" key="1">
    <source>
        <dbReference type="SAM" id="Phobius"/>
    </source>
</evidence>
<dbReference type="PROSITE" id="PS50042">
    <property type="entry name" value="CNMP_BINDING_3"/>
    <property type="match status" value="1"/>
</dbReference>
<keyword evidence="4" id="KW-1185">Reference proteome</keyword>
<dbReference type="InterPro" id="IPR018488">
    <property type="entry name" value="cNMP-bd_CS"/>
</dbReference>
<accession>A0A7Z0RUW1</accession>
<name>A0A7Z0RUW1_9GAMM</name>
<dbReference type="EMBL" id="JACCDF010000005">
    <property type="protein sequence ID" value="NYS60610.1"/>
    <property type="molecule type" value="Genomic_DNA"/>
</dbReference>
<feature type="transmembrane region" description="Helical" evidence="1">
    <location>
        <begin position="239"/>
        <end position="260"/>
    </location>
</feature>
<evidence type="ECO:0000313" key="3">
    <source>
        <dbReference type="EMBL" id="NYS60610.1"/>
    </source>
</evidence>
<dbReference type="SMART" id="SM00100">
    <property type="entry name" value="cNMP"/>
    <property type="match status" value="1"/>
</dbReference>
<dbReference type="InterPro" id="IPR050818">
    <property type="entry name" value="KCNH_animal-type"/>
</dbReference>
<dbReference type="RefSeq" id="WP_179929945.1">
    <property type="nucleotide sequence ID" value="NZ_JACCDF010000005.1"/>
</dbReference>
<feature type="transmembrane region" description="Helical" evidence="1">
    <location>
        <begin position="161"/>
        <end position="187"/>
    </location>
</feature>
<dbReference type="GO" id="GO:0005886">
    <property type="term" value="C:plasma membrane"/>
    <property type="evidence" value="ECO:0007669"/>
    <property type="project" value="TreeGrafter"/>
</dbReference>
<dbReference type="PRINTS" id="PR00103">
    <property type="entry name" value="CAMPKINASE"/>
</dbReference>
<dbReference type="InterPro" id="IPR014710">
    <property type="entry name" value="RmlC-like_jellyroll"/>
</dbReference>
<dbReference type="Gene3D" id="2.60.120.10">
    <property type="entry name" value="Jelly Rolls"/>
    <property type="match status" value="1"/>
</dbReference>
<organism evidence="3 4">
    <name type="scientific">Vreelandella salicampi</name>
    <dbReference type="NCBI Taxonomy" id="1449798"/>
    <lineage>
        <taxon>Bacteria</taxon>
        <taxon>Pseudomonadati</taxon>
        <taxon>Pseudomonadota</taxon>
        <taxon>Gammaproteobacteria</taxon>
        <taxon>Oceanospirillales</taxon>
        <taxon>Halomonadaceae</taxon>
        <taxon>Vreelandella</taxon>
    </lineage>
</organism>
<keyword evidence="1" id="KW-1133">Transmembrane helix</keyword>
<feature type="domain" description="Cyclic nucleotide-binding" evidence="2">
    <location>
        <begin position="12"/>
        <end position="136"/>
    </location>
</feature>
<dbReference type="GO" id="GO:0042391">
    <property type="term" value="P:regulation of membrane potential"/>
    <property type="evidence" value="ECO:0007669"/>
    <property type="project" value="TreeGrafter"/>
</dbReference>
<reference evidence="3 4" key="1">
    <citation type="journal article" date="2015" name="Int. J. Syst. Evol. Microbiol.">
        <title>Halomonas salicampi sp. nov., a halotolerant and alkalitolerant bacterium isolated from a saltern soil.</title>
        <authorList>
            <person name="Lee J.C."/>
            <person name="Kim Y.S."/>
            <person name="Yun B.S."/>
            <person name="Whang K.S."/>
        </authorList>
    </citation>
    <scope>NUCLEOTIDE SEQUENCE [LARGE SCALE GENOMIC DNA]</scope>
    <source>
        <strain evidence="3 4">BH103</strain>
    </source>
</reference>
<dbReference type="PROSITE" id="PS00888">
    <property type="entry name" value="CNMP_BINDING_1"/>
    <property type="match status" value="1"/>
</dbReference>